<keyword evidence="3" id="KW-1185">Reference proteome</keyword>
<proteinExistence type="predicted"/>
<evidence type="ECO:0000313" key="2">
    <source>
        <dbReference type="EMBL" id="KAJ3056498.1"/>
    </source>
</evidence>
<sequence>MTDAHHFAHGVGPGVGMKRPPAPALDAMTMHTTSLIESVSELIVEGSAEALIWDG</sequence>
<feature type="region of interest" description="Disordered" evidence="1">
    <location>
        <begin position="1"/>
        <end position="24"/>
    </location>
</feature>
<gene>
    <name evidence="2" type="ORF">HK097_006405</name>
</gene>
<accession>A0AAD5X9P1</accession>
<comment type="caution">
    <text evidence="2">The sequence shown here is derived from an EMBL/GenBank/DDBJ whole genome shotgun (WGS) entry which is preliminary data.</text>
</comment>
<protein>
    <submittedName>
        <fullName evidence="2">Uncharacterized protein</fullName>
    </submittedName>
</protein>
<organism evidence="2 3">
    <name type="scientific">Rhizophlyctis rosea</name>
    <dbReference type="NCBI Taxonomy" id="64517"/>
    <lineage>
        <taxon>Eukaryota</taxon>
        <taxon>Fungi</taxon>
        <taxon>Fungi incertae sedis</taxon>
        <taxon>Chytridiomycota</taxon>
        <taxon>Chytridiomycota incertae sedis</taxon>
        <taxon>Chytridiomycetes</taxon>
        <taxon>Rhizophlyctidales</taxon>
        <taxon>Rhizophlyctidaceae</taxon>
        <taxon>Rhizophlyctis</taxon>
    </lineage>
</organism>
<name>A0AAD5X9P1_9FUNG</name>
<dbReference type="Proteomes" id="UP001212841">
    <property type="component" value="Unassembled WGS sequence"/>
</dbReference>
<dbReference type="EMBL" id="JADGJD010000030">
    <property type="protein sequence ID" value="KAJ3056498.1"/>
    <property type="molecule type" value="Genomic_DNA"/>
</dbReference>
<evidence type="ECO:0000256" key="1">
    <source>
        <dbReference type="SAM" id="MobiDB-lite"/>
    </source>
</evidence>
<evidence type="ECO:0000313" key="3">
    <source>
        <dbReference type="Proteomes" id="UP001212841"/>
    </source>
</evidence>
<reference evidence="2" key="1">
    <citation type="submission" date="2020-05" db="EMBL/GenBank/DDBJ databases">
        <title>Phylogenomic resolution of chytrid fungi.</title>
        <authorList>
            <person name="Stajich J.E."/>
            <person name="Amses K."/>
            <person name="Simmons R."/>
            <person name="Seto K."/>
            <person name="Myers J."/>
            <person name="Bonds A."/>
            <person name="Quandt C.A."/>
            <person name="Barry K."/>
            <person name="Liu P."/>
            <person name="Grigoriev I."/>
            <person name="Longcore J.E."/>
            <person name="James T.Y."/>
        </authorList>
    </citation>
    <scope>NUCLEOTIDE SEQUENCE</scope>
    <source>
        <strain evidence="2">JEL0318</strain>
    </source>
</reference>
<dbReference type="AlphaFoldDB" id="A0AAD5X9P1"/>